<keyword evidence="1" id="KW-0812">Transmembrane</keyword>
<evidence type="ECO:0000313" key="3">
    <source>
        <dbReference type="Proteomes" id="UP000182977"/>
    </source>
</evidence>
<sequence length="335" mass="33007">MRRVIGIALGLSVVLGVLVTAFVWPSSEIAPRDVPVAVAGPPEAVAQVSDQLDQAVPGGFSVEAVASEQEARDAIADRDVYGAVVLAPSGPPSVLTASAAGPLVAQLLQGVATSMAAGSSGTEPAGPVVEDVAPLPSGDPRGSGFSSGALPMVMGGLAVGVAMTLLVTGVWRRVLGALLAAAGGATAAMLVMQTWLGVLEGDWVANAGAFALTIAAVSLTIIGLHSLIGTAAVGLGALLFLIVGNPLSGVTSAPELLPSGWGTFGQYLPPGAGGTLLRSTSFFDGAAAAQPLLVLTGWVLLGLLLAAAGSRRAQARTAGGGDADVVEQVSFAPAR</sequence>
<feature type="transmembrane region" description="Helical" evidence="1">
    <location>
        <begin position="227"/>
        <end position="247"/>
    </location>
</feature>
<dbReference type="OrthoDB" id="3217869at2"/>
<feature type="transmembrane region" description="Helical" evidence="1">
    <location>
        <begin position="288"/>
        <end position="308"/>
    </location>
</feature>
<gene>
    <name evidence="2" type="ORF">SAMN04488563_6349</name>
</gene>
<keyword evidence="1" id="KW-1133">Transmembrane helix</keyword>
<evidence type="ECO:0000313" key="2">
    <source>
        <dbReference type="EMBL" id="SDU81663.1"/>
    </source>
</evidence>
<evidence type="ECO:0008006" key="4">
    <source>
        <dbReference type="Google" id="ProtNLM"/>
    </source>
</evidence>
<feature type="transmembrane region" description="Helical" evidence="1">
    <location>
        <begin position="149"/>
        <end position="167"/>
    </location>
</feature>
<feature type="transmembrane region" description="Helical" evidence="1">
    <location>
        <begin position="174"/>
        <end position="197"/>
    </location>
</feature>
<dbReference type="AlphaFoldDB" id="A0A1H2LKT6"/>
<name>A0A1H2LKT6_9ACTN</name>
<feature type="transmembrane region" description="Helical" evidence="1">
    <location>
        <begin position="203"/>
        <end position="222"/>
    </location>
</feature>
<dbReference type="RefSeq" id="WP_046772896.1">
    <property type="nucleotide sequence ID" value="NZ_LBMC01000084.1"/>
</dbReference>
<keyword evidence="3" id="KW-1185">Reference proteome</keyword>
<accession>A0A1H2LKT6</accession>
<protein>
    <recommendedName>
        <fullName evidence="4">ABC-2 family transporter protein</fullName>
    </recommendedName>
</protein>
<dbReference type="EMBL" id="LT629791">
    <property type="protein sequence ID" value="SDU81663.1"/>
    <property type="molecule type" value="Genomic_DNA"/>
</dbReference>
<keyword evidence="1" id="KW-0472">Membrane</keyword>
<proteinExistence type="predicted"/>
<organism evidence="2 3">
    <name type="scientific">Jiangella alkaliphila</name>
    <dbReference type="NCBI Taxonomy" id="419479"/>
    <lineage>
        <taxon>Bacteria</taxon>
        <taxon>Bacillati</taxon>
        <taxon>Actinomycetota</taxon>
        <taxon>Actinomycetes</taxon>
        <taxon>Jiangellales</taxon>
        <taxon>Jiangellaceae</taxon>
        <taxon>Jiangella</taxon>
    </lineage>
</organism>
<dbReference type="Proteomes" id="UP000182977">
    <property type="component" value="Chromosome I"/>
</dbReference>
<evidence type="ECO:0000256" key="1">
    <source>
        <dbReference type="SAM" id="Phobius"/>
    </source>
</evidence>
<reference evidence="3" key="1">
    <citation type="submission" date="2016-10" db="EMBL/GenBank/DDBJ databases">
        <authorList>
            <person name="Varghese N."/>
            <person name="Submissions S."/>
        </authorList>
    </citation>
    <scope>NUCLEOTIDE SEQUENCE [LARGE SCALE GENOMIC DNA]</scope>
    <source>
        <strain evidence="3">DSM 45079</strain>
    </source>
</reference>